<feature type="compositionally biased region" description="Gly residues" evidence="3">
    <location>
        <begin position="1"/>
        <end position="11"/>
    </location>
</feature>
<feature type="region of interest" description="Disordered" evidence="3">
    <location>
        <begin position="61"/>
        <end position="98"/>
    </location>
</feature>
<dbReference type="CDD" id="cd00067">
    <property type="entry name" value="GAL4"/>
    <property type="match status" value="1"/>
</dbReference>
<evidence type="ECO:0000256" key="1">
    <source>
        <dbReference type="ARBA" id="ARBA00022723"/>
    </source>
</evidence>
<dbReference type="Proteomes" id="UP001565368">
    <property type="component" value="Unassembled WGS sequence"/>
</dbReference>
<dbReference type="PANTHER" id="PTHR46910">
    <property type="entry name" value="TRANSCRIPTION FACTOR PDR1"/>
    <property type="match status" value="1"/>
</dbReference>
<proteinExistence type="predicted"/>
<keyword evidence="1" id="KW-0479">Metal-binding</keyword>
<dbReference type="PROSITE" id="PS50048">
    <property type="entry name" value="ZN2_CY6_FUNGAL_2"/>
    <property type="match status" value="1"/>
</dbReference>
<evidence type="ECO:0000256" key="3">
    <source>
        <dbReference type="SAM" id="MobiDB-lite"/>
    </source>
</evidence>
<feature type="domain" description="Zn(2)-C6 fungal-type" evidence="4">
    <location>
        <begin position="24"/>
        <end position="56"/>
    </location>
</feature>
<dbReference type="Pfam" id="PF04082">
    <property type="entry name" value="Fungal_trans"/>
    <property type="match status" value="1"/>
</dbReference>
<dbReference type="RefSeq" id="XP_069205073.1">
    <property type="nucleotide sequence ID" value="XM_069357136.1"/>
</dbReference>
<feature type="compositionally biased region" description="Polar residues" evidence="3">
    <location>
        <begin position="549"/>
        <end position="565"/>
    </location>
</feature>
<dbReference type="GeneID" id="95989795"/>
<feature type="region of interest" description="Disordered" evidence="3">
    <location>
        <begin position="1"/>
        <end position="21"/>
    </location>
</feature>
<evidence type="ECO:0000313" key="5">
    <source>
        <dbReference type="EMBL" id="KAL1405129.1"/>
    </source>
</evidence>
<dbReference type="InterPro" id="IPR036864">
    <property type="entry name" value="Zn2-C6_fun-type_DNA-bd_sf"/>
</dbReference>
<dbReference type="CDD" id="cd12148">
    <property type="entry name" value="fungal_TF_MHR"/>
    <property type="match status" value="1"/>
</dbReference>
<feature type="compositionally biased region" description="Polar residues" evidence="3">
    <location>
        <begin position="79"/>
        <end position="94"/>
    </location>
</feature>
<accession>A0ABR3PRQ0</accession>
<evidence type="ECO:0000313" key="6">
    <source>
        <dbReference type="Proteomes" id="UP001565368"/>
    </source>
</evidence>
<dbReference type="InterPro" id="IPR001138">
    <property type="entry name" value="Zn2Cys6_DnaBD"/>
</dbReference>
<protein>
    <recommendedName>
        <fullName evidence="4">Zn(2)-C6 fungal-type domain-containing protein</fullName>
    </recommendedName>
</protein>
<feature type="compositionally biased region" description="Polar residues" evidence="3">
    <location>
        <begin position="583"/>
        <end position="605"/>
    </location>
</feature>
<evidence type="ECO:0000256" key="2">
    <source>
        <dbReference type="ARBA" id="ARBA00023242"/>
    </source>
</evidence>
<dbReference type="SMART" id="SM00066">
    <property type="entry name" value="GAL4"/>
    <property type="match status" value="1"/>
</dbReference>
<gene>
    <name evidence="5" type="ORF">Q8F55_008752</name>
</gene>
<dbReference type="InterPro" id="IPR050987">
    <property type="entry name" value="AtrR-like"/>
</dbReference>
<dbReference type="EMBL" id="JBBXJM010000007">
    <property type="protein sequence ID" value="KAL1405129.1"/>
    <property type="molecule type" value="Genomic_DNA"/>
</dbReference>
<comment type="caution">
    <text evidence="5">The sequence shown here is derived from an EMBL/GenBank/DDBJ whole genome shotgun (WGS) entry which is preliminary data.</text>
</comment>
<dbReference type="Gene3D" id="4.10.240.10">
    <property type="entry name" value="Zn(2)-C6 fungal-type DNA-binding domain"/>
    <property type="match status" value="1"/>
</dbReference>
<name>A0ABR3PRQ0_9TREE</name>
<sequence length="668" mass="72782">MGSSESGGGGPHTEPLKRRRITRACDRCHRSGVKCSNSPNPAVCGPCAAFGSECTYNRPVKRRGPVPRTLGGRAPSLSADAQASNGPDQPSPGSWTPDLVAEPQVVDALVNIYHRIVYPIMVFFHWPTFSQDVRDRRYLHDRAFYATTMAVCAIASARVRDGADAMGDTDGQLSLMSTLPSSTPPSEVFYEATMRAFPRDLSQAPEFDYKRSKVLLAMLCIQYGQVRQLMTHLHDYITLCAADAFHLESRWPPNLAETELQERRRLFWAAYTIDVYSATTWGGIVSHREAQSTVLYPAEVYDDDEITRDGIVRLPGPNGRESRGMSFLTGWNFTTDLYRILEHALDDLRKRRQTLEITGRVSALYADRNGPSASEVLDVVNKLYADLPSEFKGAKAMTGNLEDDRYGYQAADIIVCMQTVKMVMTGLEDASVEKRCAIAGELLDALATVPTAYIQAISSPMLHHLAGVGHLLGSVIQSPLSHWSYLQVRNVLLALADLLSTLESTLSFVPGIAEKLRDHVSRIDQYMTTAAMDRSRRAQVYHNALPPSAWTSAQGQGANTVSPSAVSGVADSSARTSGPPPVSSSTQSTISPGTEKGSSAWQTPSGGPAPEPDTNAEEEYASVAGIVDDLFKPRSGSTGDAQFTLPMDLLVDWPFDMGEAFDFLGGTV</sequence>
<dbReference type="InterPro" id="IPR007219">
    <property type="entry name" value="XnlR_reg_dom"/>
</dbReference>
<reference evidence="5 6" key="1">
    <citation type="submission" date="2023-08" db="EMBL/GenBank/DDBJ databases">
        <title>Annotated Genome Sequence of Vanrija albida AlHP1.</title>
        <authorList>
            <person name="Herzog R."/>
        </authorList>
    </citation>
    <scope>NUCLEOTIDE SEQUENCE [LARGE SCALE GENOMIC DNA]</scope>
    <source>
        <strain evidence="5 6">AlHP1</strain>
    </source>
</reference>
<keyword evidence="2" id="KW-0539">Nucleus</keyword>
<dbReference type="SUPFAM" id="SSF57701">
    <property type="entry name" value="Zn2/Cys6 DNA-binding domain"/>
    <property type="match status" value="1"/>
</dbReference>
<evidence type="ECO:0000259" key="4">
    <source>
        <dbReference type="PROSITE" id="PS50048"/>
    </source>
</evidence>
<keyword evidence="6" id="KW-1185">Reference proteome</keyword>
<dbReference type="Pfam" id="PF00172">
    <property type="entry name" value="Zn_clus"/>
    <property type="match status" value="1"/>
</dbReference>
<feature type="region of interest" description="Disordered" evidence="3">
    <location>
        <begin position="549"/>
        <end position="615"/>
    </location>
</feature>
<dbReference type="PANTHER" id="PTHR46910:SF18">
    <property type="entry name" value="ZN(II)2CYS6 TRANSCRIPTION FACTOR (EUROFUNG)"/>
    <property type="match status" value="1"/>
</dbReference>
<organism evidence="5 6">
    <name type="scientific">Vanrija albida</name>
    <dbReference type="NCBI Taxonomy" id="181172"/>
    <lineage>
        <taxon>Eukaryota</taxon>
        <taxon>Fungi</taxon>
        <taxon>Dikarya</taxon>
        <taxon>Basidiomycota</taxon>
        <taxon>Agaricomycotina</taxon>
        <taxon>Tremellomycetes</taxon>
        <taxon>Trichosporonales</taxon>
        <taxon>Trichosporonaceae</taxon>
        <taxon>Vanrija</taxon>
    </lineage>
</organism>